<dbReference type="PROSITE" id="PS51160">
    <property type="entry name" value="ACYLPHOSPHATASE_3"/>
    <property type="match status" value="1"/>
</dbReference>
<keyword evidence="3" id="KW-0436">Ligase</keyword>
<name>A0A1S2VMJ2_9BACT</name>
<dbReference type="InterPro" id="IPR041440">
    <property type="entry name" value="HypF_C"/>
</dbReference>
<dbReference type="GO" id="GO:0003998">
    <property type="term" value="F:acylphosphatase activity"/>
    <property type="evidence" value="ECO:0007669"/>
    <property type="project" value="UniProtKB-EC"/>
</dbReference>
<comment type="caution">
    <text evidence="12">The sequence shown here is derived from an EMBL/GenBank/DDBJ whole genome shotgun (WGS) entry which is preliminary data.</text>
</comment>
<evidence type="ECO:0000259" key="11">
    <source>
        <dbReference type="PROSITE" id="PS51163"/>
    </source>
</evidence>
<keyword evidence="4" id="KW-0479">Metal-binding</keyword>
<dbReference type="InterPro" id="IPR011125">
    <property type="entry name" value="Znf_HypF"/>
</dbReference>
<reference evidence="12 13" key="1">
    <citation type="submission" date="2016-10" db="EMBL/GenBank/DDBJ databases">
        <title>Arsenicibacter rosenii gen. nov., sp. nov., an efficient arsenic-methylating bacterium isolated from an arsenic-contaminated paddy soil.</title>
        <authorList>
            <person name="Huang K."/>
        </authorList>
    </citation>
    <scope>NUCLEOTIDE SEQUENCE [LARGE SCALE GENOMIC DNA]</scope>
    <source>
        <strain evidence="12 13">SM-1</strain>
    </source>
</reference>
<feature type="domain" description="YrdC-like" evidence="11">
    <location>
        <begin position="209"/>
        <end position="398"/>
    </location>
</feature>
<comment type="catalytic activity">
    <reaction evidence="9">
        <text>an acyl phosphate + H2O = a carboxylate + phosphate + H(+)</text>
        <dbReference type="Rhea" id="RHEA:14965"/>
        <dbReference type="ChEBI" id="CHEBI:15377"/>
        <dbReference type="ChEBI" id="CHEBI:15378"/>
        <dbReference type="ChEBI" id="CHEBI:29067"/>
        <dbReference type="ChEBI" id="CHEBI:43474"/>
        <dbReference type="ChEBI" id="CHEBI:59918"/>
        <dbReference type="EC" id="3.6.1.7"/>
    </reaction>
</comment>
<evidence type="ECO:0000313" key="13">
    <source>
        <dbReference type="Proteomes" id="UP000181790"/>
    </source>
</evidence>
<evidence type="ECO:0000256" key="3">
    <source>
        <dbReference type="ARBA" id="ARBA00022598"/>
    </source>
</evidence>
<dbReference type="Gene3D" id="3.30.420.40">
    <property type="match status" value="1"/>
</dbReference>
<dbReference type="InterPro" id="IPR036046">
    <property type="entry name" value="Acylphosphatase-like_dom_sf"/>
</dbReference>
<evidence type="ECO:0000259" key="10">
    <source>
        <dbReference type="PROSITE" id="PS51160"/>
    </source>
</evidence>
<feature type="domain" description="Acylphosphatase-like" evidence="10">
    <location>
        <begin position="6"/>
        <end position="92"/>
    </location>
</feature>
<sequence>MQQVPGFCIHLNGLVQGVGFRPYVYALARRQGLPGTVSNGMNGVQIRLQATEQQARAFLDTVLVSPPAQATITRTEIRPVMMAAETSFRIVDSEAAETASLWLPADFSLCADCEAELYDPASRRFRYPFITCTQCGPRYSVIQALPYDRPNTTMLPFPLCPDCQREYTDPADRRFYAQTNACPVCGPTLSWYKTETTGARLLSALHDDRWILTRVRWALEAGNSIAVKAVGGFLLLCDARNETAVARIRQRKHRPTKPFALLYPSLSAVGQDVWLHEPERAALQSTAAPVVLLRQRSDAVTRLAAGVAPGLAHYGIMLPNAPLLHLIATGFGGPLVATSANISSNPVIYTNEKALSELNAVADYILTHDRAIAMPQDDSVVRFSARHRQRIVIRRGRGWSPNYTPGLPTAARAHKLAFGASLKGSFALQLGPCAYVSQYLGDVESYETQLNYRTVLDTLLNACLPGIPEPVTTMSCLLVDAHEGYASTQMGIGTGAQRGIAVRKVQHHEAHFAAVLAENNLLPGSDAILGVIWDGTGYGTDGHIWGGEFFVRTPDNTTGTFCRRTAHFPYFDSLLGDKMPREPRLSALSLVHAFSVSDPFPDILTQLFSVSELTLYQKILTQNKQKTSSIGRLFDGVAALLGLAGNNTYEGEAALQLEEAAGAYIGKHGHETLTSFAPDPASWIGVLLGERVSAQPVPYLAARFHVSLVEWIRLVAAATDCRRLAFSGGVFQNAVLVDLLIDRLGADHVLYFHQQLSPNDECISLGQLALDAVVTTMSERD</sequence>
<evidence type="ECO:0000256" key="6">
    <source>
        <dbReference type="ARBA" id="ARBA00022833"/>
    </source>
</evidence>
<dbReference type="GO" id="GO:0016874">
    <property type="term" value="F:ligase activity"/>
    <property type="evidence" value="ECO:0007669"/>
    <property type="project" value="UniProtKB-UniRule"/>
</dbReference>
<dbReference type="InterPro" id="IPR055128">
    <property type="entry name" value="HypF_C_2"/>
</dbReference>
<dbReference type="UniPathway" id="UPA00335"/>
<feature type="active site" evidence="9">
    <location>
        <position position="39"/>
    </location>
</feature>
<keyword evidence="12" id="KW-0808">Transferase</keyword>
<dbReference type="SUPFAM" id="SSF55821">
    <property type="entry name" value="YrdC/RibB"/>
    <property type="match status" value="1"/>
</dbReference>
<evidence type="ECO:0000256" key="4">
    <source>
        <dbReference type="ARBA" id="ARBA00022723"/>
    </source>
</evidence>
<dbReference type="PIRSF" id="PIRSF006256">
    <property type="entry name" value="CMPcnvr_hdrg_mat"/>
    <property type="match status" value="1"/>
</dbReference>
<dbReference type="Pfam" id="PF00708">
    <property type="entry name" value="Acylphosphatase"/>
    <property type="match status" value="1"/>
</dbReference>
<gene>
    <name evidence="12" type="ORF">BLX24_10715</name>
</gene>
<dbReference type="Proteomes" id="UP000181790">
    <property type="component" value="Unassembled WGS sequence"/>
</dbReference>
<dbReference type="Pfam" id="PF17788">
    <property type="entry name" value="HypF_C"/>
    <property type="match status" value="1"/>
</dbReference>
<dbReference type="NCBIfam" id="TIGR00143">
    <property type="entry name" value="hypF"/>
    <property type="match status" value="1"/>
</dbReference>
<evidence type="ECO:0000313" key="12">
    <source>
        <dbReference type="EMBL" id="OIN59435.1"/>
    </source>
</evidence>
<evidence type="ECO:0000256" key="8">
    <source>
        <dbReference type="PIRNR" id="PIRNR006256"/>
    </source>
</evidence>
<evidence type="ECO:0000256" key="1">
    <source>
        <dbReference type="ARBA" id="ARBA00004711"/>
    </source>
</evidence>
<protein>
    <recommendedName>
        <fullName evidence="8">Carbamoyltransferase</fullName>
        <ecNumber evidence="8">6.2.-.-</ecNumber>
    </recommendedName>
</protein>
<dbReference type="PANTHER" id="PTHR42959">
    <property type="entry name" value="CARBAMOYLTRANSFERASE"/>
    <property type="match status" value="1"/>
</dbReference>
<dbReference type="RefSeq" id="WP_071503117.1">
    <property type="nucleotide sequence ID" value="NZ_MORL01000004.1"/>
</dbReference>
<keyword evidence="9" id="KW-0378">Hydrolase</keyword>
<dbReference type="SUPFAM" id="SSF54975">
    <property type="entry name" value="Acylphosphatase/BLUF domain-like"/>
    <property type="match status" value="1"/>
</dbReference>
<dbReference type="PANTHER" id="PTHR42959:SF1">
    <property type="entry name" value="CARBAMOYLTRANSFERASE HYPF"/>
    <property type="match status" value="1"/>
</dbReference>
<feature type="active site" evidence="9">
    <location>
        <position position="21"/>
    </location>
</feature>
<comment type="catalytic activity">
    <reaction evidence="7">
        <text>C-terminal L-cysteinyl-[HypE protein] + carbamoyl phosphate + ATP + H2O = C-terminal S-carboxamide-L-cysteinyl-[HypE protein] + AMP + phosphate + diphosphate + H(+)</text>
        <dbReference type="Rhea" id="RHEA:55636"/>
        <dbReference type="Rhea" id="RHEA-COMP:14247"/>
        <dbReference type="Rhea" id="RHEA-COMP:14392"/>
        <dbReference type="ChEBI" id="CHEBI:15377"/>
        <dbReference type="ChEBI" id="CHEBI:15378"/>
        <dbReference type="ChEBI" id="CHEBI:30616"/>
        <dbReference type="ChEBI" id="CHEBI:33019"/>
        <dbReference type="ChEBI" id="CHEBI:43474"/>
        <dbReference type="ChEBI" id="CHEBI:58228"/>
        <dbReference type="ChEBI" id="CHEBI:76913"/>
        <dbReference type="ChEBI" id="CHEBI:139126"/>
        <dbReference type="ChEBI" id="CHEBI:456215"/>
    </reaction>
</comment>
<dbReference type="InterPro" id="IPR051060">
    <property type="entry name" value="Carbamoyltrans_HypF-like"/>
</dbReference>
<accession>A0A1S2VMJ2</accession>
<dbReference type="GO" id="GO:0003725">
    <property type="term" value="F:double-stranded RNA binding"/>
    <property type="evidence" value="ECO:0007669"/>
    <property type="project" value="InterPro"/>
</dbReference>
<dbReference type="InterPro" id="IPR017945">
    <property type="entry name" value="DHBP_synth_RibB-like_a/b_dom"/>
</dbReference>
<keyword evidence="6" id="KW-0862">Zinc</keyword>
<dbReference type="AlphaFoldDB" id="A0A1S2VMJ2"/>
<dbReference type="Pfam" id="PF07503">
    <property type="entry name" value="zf-HYPF"/>
    <property type="match status" value="2"/>
</dbReference>
<dbReference type="Gene3D" id="3.30.420.360">
    <property type="match status" value="1"/>
</dbReference>
<dbReference type="InterPro" id="IPR001792">
    <property type="entry name" value="Acylphosphatase-like_dom"/>
</dbReference>
<dbReference type="OrthoDB" id="9808093at2"/>
<dbReference type="PROSITE" id="PS00150">
    <property type="entry name" value="ACYLPHOSPHATASE_1"/>
    <property type="match status" value="1"/>
</dbReference>
<dbReference type="Pfam" id="PF01300">
    <property type="entry name" value="Sua5_yciO_yrdC"/>
    <property type="match status" value="1"/>
</dbReference>
<evidence type="ECO:0000256" key="2">
    <source>
        <dbReference type="ARBA" id="ARBA00008097"/>
    </source>
</evidence>
<dbReference type="InterPro" id="IPR017968">
    <property type="entry name" value="Acylphosphatase_CS"/>
</dbReference>
<organism evidence="12 13">
    <name type="scientific">Arsenicibacter rosenii</name>
    <dbReference type="NCBI Taxonomy" id="1750698"/>
    <lineage>
        <taxon>Bacteria</taxon>
        <taxon>Pseudomonadati</taxon>
        <taxon>Bacteroidota</taxon>
        <taxon>Cytophagia</taxon>
        <taxon>Cytophagales</taxon>
        <taxon>Spirosomataceae</taxon>
        <taxon>Arsenicibacter</taxon>
    </lineage>
</organism>
<dbReference type="InterPro" id="IPR004421">
    <property type="entry name" value="Carbamoyltransferase_HypF"/>
</dbReference>
<evidence type="ECO:0000256" key="5">
    <source>
        <dbReference type="ARBA" id="ARBA00022771"/>
    </source>
</evidence>
<dbReference type="InterPro" id="IPR006070">
    <property type="entry name" value="Sua5-like_dom"/>
</dbReference>
<evidence type="ECO:0000256" key="9">
    <source>
        <dbReference type="PROSITE-ProRule" id="PRU00520"/>
    </source>
</evidence>
<dbReference type="EMBL" id="MORL01000004">
    <property type="protein sequence ID" value="OIN59435.1"/>
    <property type="molecule type" value="Genomic_DNA"/>
</dbReference>
<dbReference type="Gene3D" id="3.90.870.50">
    <property type="match status" value="1"/>
</dbReference>
<proteinExistence type="inferred from homology"/>
<dbReference type="EC" id="6.2.-.-" evidence="8"/>
<keyword evidence="13" id="KW-1185">Reference proteome</keyword>
<comment type="similarity">
    <text evidence="2 8">Belongs to the carbamoyltransferase HypF family.</text>
</comment>
<dbReference type="Pfam" id="PF22521">
    <property type="entry name" value="HypF_C_2"/>
    <property type="match status" value="1"/>
</dbReference>
<dbReference type="PROSITE" id="PS51163">
    <property type="entry name" value="YRDC"/>
    <property type="match status" value="1"/>
</dbReference>
<comment type="pathway">
    <text evidence="1">Protein modification; [NiFe] hydrogenase maturation.</text>
</comment>
<dbReference type="GO" id="GO:0008270">
    <property type="term" value="F:zinc ion binding"/>
    <property type="evidence" value="ECO:0007669"/>
    <property type="project" value="UniProtKB-KW"/>
</dbReference>
<evidence type="ECO:0000256" key="7">
    <source>
        <dbReference type="ARBA" id="ARBA00048220"/>
    </source>
</evidence>
<dbReference type="GO" id="GO:0016743">
    <property type="term" value="F:carboxyl- or carbamoyltransferase activity"/>
    <property type="evidence" value="ECO:0007669"/>
    <property type="project" value="UniProtKB-UniRule"/>
</dbReference>
<dbReference type="GO" id="GO:0051604">
    <property type="term" value="P:protein maturation"/>
    <property type="evidence" value="ECO:0007669"/>
    <property type="project" value="TreeGrafter"/>
</dbReference>
<dbReference type="Gene3D" id="3.30.110.120">
    <property type="match status" value="1"/>
</dbReference>
<keyword evidence="5" id="KW-0863">Zinc-finger</keyword>